<comment type="caution">
    <text evidence="6">The sequence shown here is derived from an EMBL/GenBank/DDBJ whole genome shotgun (WGS) entry which is preliminary data.</text>
</comment>
<dbReference type="SMART" id="SM00892">
    <property type="entry name" value="Endonuclease_NS"/>
    <property type="match status" value="1"/>
</dbReference>
<keyword evidence="2 3" id="KW-0326">Glycosidase</keyword>
<feature type="region of interest" description="Disordered" evidence="4">
    <location>
        <begin position="1150"/>
        <end position="1174"/>
    </location>
</feature>
<dbReference type="InterPro" id="IPR001604">
    <property type="entry name" value="Endo_G_ENPP1-like_dom"/>
</dbReference>
<proteinExistence type="predicted"/>
<dbReference type="InterPro" id="IPR011583">
    <property type="entry name" value="Chitinase_II/V-like_cat"/>
</dbReference>
<feature type="domain" description="GH18" evidence="5">
    <location>
        <begin position="1183"/>
        <end position="1559"/>
    </location>
</feature>
<evidence type="ECO:0000313" key="6">
    <source>
        <dbReference type="EMBL" id="CAG7836050.1"/>
    </source>
</evidence>
<dbReference type="InterPro" id="IPR003609">
    <property type="entry name" value="Pan_app"/>
</dbReference>
<sequence>MTVIAQRTAQAQVGKTNEEIIEDLLLSQAQPKAGPEQYLRYTKGLVFAGNDFRIDPDPFPCTDLDPEKEFAIFINEGKDAIRVCDLCPNLPLEKLVSLTFIPEFPESLFKVSHNSLYPDCVVSCIETPDCLATNYDSLQKTCSFFNSTRGELKSTSNSTYITPYQPTGIIRDWVYNCLAACDANSAECRYASYSFEEQECTLIRNLTEGNYEVIYEYGYLSAFKQDVIFSSSGTKNGWRFQRVGATIEDMANIDENDLFNELISNQNSSTGKEYDYVDNLGCKLQPMPGCDQYTAKQKCRYPENLPENVDKELPLCPGSRDAVYKSLQKLSEAKEVCQSSCSNAENCIGITWKVDKQQLDSPECTLVTYKTLTEQLQNLDDKEFYSLTTPQNHSLGFSIYPKLQIDSSFGTATTRVLNDIPDAESCRDNCNFSPKECQQASYNIADKTCILSKGEARFTDSAKSILLVRPPTVNATAIAYTRLIGVVFTGEALDVHKRDSTYDSLPENVDKCLQYCISYQNQNRTCDFVSVKMDQKYGTEVTLECSYYDAGTGSVETLAGSQVYVKTGQSMDFSQLELNKVSILQGKDSAGCFRKEPTNPFKYLEDFADDLDQAETKTEPNETPTKILSRRKRGVGSIFQGIAGVVSSFIKNGKPFITGMKVPIVSDAINTGISLFEVAVALSSGPWSQVVGAVLDLGLNAIGLIPIPAAKFGAQALIALMSYMKTDILSAMNKIVKPKKDNDAASNQNEDDSCEQNSRRKRATAVNSNKRPRDCDDFCRAETVNKTTEDRIYMPETTCLVSQEKSGQGFTFQENEQCVLICSAGYNENDPMPTCKKDRNSNDYSFSPAPACSPQSCGDGHTFTVSAMPSALPGFAEKRIGIYYVKYDKTKKLPIYSASILDKYNFRYSGGPRRDAFKKHPCPQLQNDQHSYNDYTNTGWVRGHLTPDAAVAPLGVVPQKSTYLFVNIAPQNGWLNSGQWSQIERAVQCFTKKYSGLVITGICPGGVPSPIPDTLEHVPSCFWKLVCYKSPDSGRTIVTGFIGDNSIPSDSEKEARKKEIRKIRTQAEVRDTVGLTNSEVTDMWENSYSALIEHRDPRISPSDCANSNEANVKWWEDAKKGKTKMSTLEDEEYFGCSDDDLLEFRSLIEPIDDDDSSDGEEDEGSDENDSIGAETFRSSSCGKRLIGYYPSWGTASFTNVQGKSLTHAVFAFFETFADGSVRLGSADANNSPDYGSDVDISKKRLANFLRIQETFSHLKTLFAVGGWENSQYFSSIASDPAKRLRFISSTLQIVDQYGFDGVDIDWEHPVTGGATEGIPEDKQNYVQLMKELRQSFDEHQSKTGRSEKYLISFAGAAGQWTLDPGLDLPNLLKYADFANVMTYDYFGAWASKWGAYTGSPSPLFYGNPKGFSGKVNADWTIKYYTCKSKRPHQINMGVPFYGRYWENVGDPIDPSDGMWRLAQSVGGEFKGGFVPWKEVRESYLSDPGFKQEFHEKAKVPYAFNPTTRVFLGYENPESLSYKVKYAEDYNVGGLMIWAVDQDDRDYTMLTALMKADLCKITDPTKINHRCPPIDEKRWWTPEDGYDKAGMCGKSAPLYKGYYPVCDPDDPGYSCCGDQGYCGSGAEFCECPTCVDYRTNPEKIIEEPIKPTMPVSWYILTDPDGKRGRCGRGIPLLNGKTPICNPDDVNTHCCSSGGYCGASPTFCECDGCVDFKKTPDYVYKEKTWWDWADGEDKFGRCGPSAPKMDGKVVKCNPDSSSHCCAPSGWCGAGSDFCDCVGCVDFTKDPDHVYKDKTWWEYADGEDKFGRCGPSAPKMQGKNAECNPDSTSYCCSSSGWCGSGSEFCDCSECTNFKK</sequence>
<dbReference type="GO" id="GO:0005975">
    <property type="term" value="P:carbohydrate metabolic process"/>
    <property type="evidence" value="ECO:0007669"/>
    <property type="project" value="InterPro"/>
</dbReference>
<evidence type="ECO:0000259" key="5">
    <source>
        <dbReference type="PROSITE" id="PS51910"/>
    </source>
</evidence>
<dbReference type="PANTHER" id="PTHR46073">
    <property type="entry name" value="CHITINASE"/>
    <property type="match status" value="1"/>
</dbReference>
<dbReference type="GO" id="GO:0004568">
    <property type="term" value="F:chitinase activity"/>
    <property type="evidence" value="ECO:0007669"/>
    <property type="project" value="UniProtKB-ARBA"/>
</dbReference>
<feature type="compositionally biased region" description="Acidic residues" evidence="4">
    <location>
        <begin position="1150"/>
        <end position="1169"/>
    </location>
</feature>
<dbReference type="PROSITE" id="PS01095">
    <property type="entry name" value="GH18_1"/>
    <property type="match status" value="1"/>
</dbReference>
<name>A0A8J2LMM8_9HEXA</name>
<dbReference type="CDD" id="cd10909">
    <property type="entry name" value="ChtBD1_GH18_2"/>
    <property type="match status" value="3"/>
</dbReference>
<reference evidence="6" key="1">
    <citation type="submission" date="2021-06" db="EMBL/GenBank/DDBJ databases">
        <authorList>
            <person name="Hodson N. C."/>
            <person name="Mongue J. A."/>
            <person name="Jaron S. K."/>
        </authorList>
    </citation>
    <scope>NUCLEOTIDE SEQUENCE</scope>
</reference>
<dbReference type="GO" id="GO:0046872">
    <property type="term" value="F:metal ion binding"/>
    <property type="evidence" value="ECO:0007669"/>
    <property type="project" value="InterPro"/>
</dbReference>
<feature type="region of interest" description="Disordered" evidence="4">
    <location>
        <begin position="739"/>
        <end position="773"/>
    </location>
</feature>
<dbReference type="GO" id="GO:0003676">
    <property type="term" value="F:nucleic acid binding"/>
    <property type="evidence" value="ECO:0007669"/>
    <property type="project" value="InterPro"/>
</dbReference>
<dbReference type="Pfam" id="PF00704">
    <property type="entry name" value="Glyco_hydro_18"/>
    <property type="match status" value="1"/>
</dbReference>
<evidence type="ECO:0000256" key="4">
    <source>
        <dbReference type="SAM" id="MobiDB-lite"/>
    </source>
</evidence>
<keyword evidence="1 3" id="KW-0378">Hydrolase</keyword>
<organism evidence="6 7">
    <name type="scientific">Allacma fusca</name>
    <dbReference type="NCBI Taxonomy" id="39272"/>
    <lineage>
        <taxon>Eukaryota</taxon>
        <taxon>Metazoa</taxon>
        <taxon>Ecdysozoa</taxon>
        <taxon>Arthropoda</taxon>
        <taxon>Hexapoda</taxon>
        <taxon>Collembola</taxon>
        <taxon>Symphypleona</taxon>
        <taxon>Sminthuridae</taxon>
        <taxon>Allacma</taxon>
    </lineage>
</organism>
<dbReference type="GO" id="GO:0008061">
    <property type="term" value="F:chitin binding"/>
    <property type="evidence" value="ECO:0007669"/>
    <property type="project" value="InterPro"/>
</dbReference>
<dbReference type="SMART" id="SM00636">
    <property type="entry name" value="Glyco_18"/>
    <property type="match status" value="1"/>
</dbReference>
<dbReference type="CDD" id="cd06548">
    <property type="entry name" value="GH18_chitinase"/>
    <property type="match status" value="1"/>
</dbReference>
<accession>A0A8J2LMM8</accession>
<dbReference type="InterPro" id="IPR001002">
    <property type="entry name" value="Chitin-bd_1"/>
</dbReference>
<dbReference type="PROSITE" id="PS51910">
    <property type="entry name" value="GH18_2"/>
    <property type="match status" value="1"/>
</dbReference>
<dbReference type="InterPro" id="IPR001579">
    <property type="entry name" value="Glyco_hydro_18_chit_AS"/>
</dbReference>
<dbReference type="InterPro" id="IPR001223">
    <property type="entry name" value="Glyco_hydro18_cat"/>
</dbReference>
<dbReference type="InterPro" id="IPR020821">
    <property type="entry name" value="ENPP1-3/EXOG-like_nuc-like"/>
</dbReference>
<evidence type="ECO:0000313" key="7">
    <source>
        <dbReference type="Proteomes" id="UP000708208"/>
    </source>
</evidence>
<evidence type="ECO:0000256" key="1">
    <source>
        <dbReference type="ARBA" id="ARBA00022801"/>
    </source>
</evidence>
<dbReference type="Proteomes" id="UP000708208">
    <property type="component" value="Unassembled WGS sequence"/>
</dbReference>
<keyword evidence="7" id="KW-1185">Reference proteome</keyword>
<dbReference type="SMART" id="SM00270">
    <property type="entry name" value="ChtBD1"/>
    <property type="match status" value="4"/>
</dbReference>
<protein>
    <recommendedName>
        <fullName evidence="5">GH18 domain-containing protein</fullName>
    </recommendedName>
</protein>
<evidence type="ECO:0000256" key="3">
    <source>
        <dbReference type="RuleBase" id="RU000489"/>
    </source>
</evidence>
<dbReference type="SMART" id="SM00477">
    <property type="entry name" value="NUC"/>
    <property type="match status" value="1"/>
</dbReference>
<evidence type="ECO:0000256" key="2">
    <source>
        <dbReference type="ARBA" id="ARBA00023295"/>
    </source>
</evidence>
<dbReference type="PANTHER" id="PTHR46073:SF4">
    <property type="entry name" value="GH18 DOMAIN-CONTAINING PROTEIN"/>
    <property type="match status" value="1"/>
</dbReference>
<dbReference type="Pfam" id="PF00024">
    <property type="entry name" value="PAN_1"/>
    <property type="match status" value="1"/>
</dbReference>
<dbReference type="OrthoDB" id="73875at2759"/>
<gene>
    <name evidence="6" type="ORF">AFUS01_LOCUS45338</name>
</gene>
<dbReference type="GO" id="GO:0006032">
    <property type="term" value="P:chitin catabolic process"/>
    <property type="evidence" value="ECO:0007669"/>
    <property type="project" value="UniProtKB-ARBA"/>
</dbReference>
<dbReference type="EMBL" id="CAJVCH010570859">
    <property type="protein sequence ID" value="CAG7836050.1"/>
    <property type="molecule type" value="Genomic_DNA"/>
</dbReference>
<dbReference type="Pfam" id="PF01223">
    <property type="entry name" value="Endonuclease_NS"/>
    <property type="match status" value="1"/>
</dbReference>